<comment type="caution">
    <text evidence="3">The sequence shown here is derived from an EMBL/GenBank/DDBJ whole genome shotgun (WGS) entry which is preliminary data.</text>
</comment>
<reference evidence="3 4" key="1">
    <citation type="submission" date="2024-10" db="EMBL/GenBank/DDBJ databases">
        <title>The Natural Products Discovery Center: Release of the First 8490 Sequenced Strains for Exploring Actinobacteria Biosynthetic Diversity.</title>
        <authorList>
            <person name="Kalkreuter E."/>
            <person name="Kautsar S.A."/>
            <person name="Yang D."/>
            <person name="Bader C.D."/>
            <person name="Teijaro C.N."/>
            <person name="Fluegel L."/>
            <person name="Davis C.M."/>
            <person name="Simpson J.R."/>
            <person name="Lauterbach L."/>
            <person name="Steele A.D."/>
            <person name="Gui C."/>
            <person name="Meng S."/>
            <person name="Li G."/>
            <person name="Viehrig K."/>
            <person name="Ye F."/>
            <person name="Su P."/>
            <person name="Kiefer A.F."/>
            <person name="Nichols A."/>
            <person name="Cepeda A.J."/>
            <person name="Yan W."/>
            <person name="Fan B."/>
            <person name="Jiang Y."/>
            <person name="Adhikari A."/>
            <person name="Zheng C.-J."/>
            <person name="Schuster L."/>
            <person name="Cowan T.M."/>
            <person name="Smanski M.J."/>
            <person name="Chevrette M.G."/>
            <person name="De Carvalho L.P.S."/>
            <person name="Shen B."/>
        </authorList>
    </citation>
    <scope>NUCLEOTIDE SEQUENCE [LARGE SCALE GENOMIC DNA]</scope>
    <source>
        <strain evidence="3 4">NPDC004550</strain>
    </source>
</reference>
<dbReference type="PANTHER" id="PTHR43364:SF4">
    <property type="entry name" value="NAD(P)-LINKED OXIDOREDUCTASE SUPERFAMILY PROTEIN"/>
    <property type="match status" value="1"/>
</dbReference>
<keyword evidence="4" id="KW-1185">Reference proteome</keyword>
<dbReference type="Pfam" id="PF00248">
    <property type="entry name" value="Aldo_ket_red"/>
    <property type="match status" value="1"/>
</dbReference>
<protein>
    <submittedName>
        <fullName evidence="3">Aldo/keto reductase</fullName>
    </submittedName>
</protein>
<evidence type="ECO:0000313" key="3">
    <source>
        <dbReference type="EMBL" id="MFF0455289.1"/>
    </source>
</evidence>
<dbReference type="EMBL" id="JBIALX010000006">
    <property type="protein sequence ID" value="MFF0455289.1"/>
    <property type="molecule type" value="Genomic_DNA"/>
</dbReference>
<dbReference type="Proteomes" id="UP001601521">
    <property type="component" value="Unassembled WGS sequence"/>
</dbReference>
<evidence type="ECO:0000259" key="2">
    <source>
        <dbReference type="Pfam" id="PF00248"/>
    </source>
</evidence>
<accession>A0ABW6NJD8</accession>
<organism evidence="3 4">
    <name type="scientific">Nocardia africana</name>
    <dbReference type="NCBI Taxonomy" id="134964"/>
    <lineage>
        <taxon>Bacteria</taxon>
        <taxon>Bacillati</taxon>
        <taxon>Actinomycetota</taxon>
        <taxon>Actinomycetes</taxon>
        <taxon>Mycobacteriales</taxon>
        <taxon>Nocardiaceae</taxon>
        <taxon>Nocardia</taxon>
    </lineage>
</organism>
<feature type="domain" description="NADP-dependent oxidoreductase" evidence="2">
    <location>
        <begin position="20"/>
        <end position="315"/>
    </location>
</feature>
<evidence type="ECO:0000256" key="1">
    <source>
        <dbReference type="ARBA" id="ARBA00023002"/>
    </source>
</evidence>
<dbReference type="PANTHER" id="PTHR43364">
    <property type="entry name" value="NADH-SPECIFIC METHYLGLYOXAL REDUCTASE-RELATED"/>
    <property type="match status" value="1"/>
</dbReference>
<proteinExistence type="predicted"/>
<dbReference type="InterPro" id="IPR023210">
    <property type="entry name" value="NADP_OxRdtase_dom"/>
</dbReference>
<dbReference type="InterPro" id="IPR036812">
    <property type="entry name" value="NAD(P)_OxRdtase_dom_sf"/>
</dbReference>
<dbReference type="Gene3D" id="3.20.20.100">
    <property type="entry name" value="NADP-dependent oxidoreductase domain"/>
    <property type="match status" value="1"/>
</dbReference>
<gene>
    <name evidence="3" type="ORF">ACFYTH_18145</name>
</gene>
<dbReference type="InterPro" id="IPR050523">
    <property type="entry name" value="AKR_Detox_Biosynth"/>
</dbReference>
<evidence type="ECO:0000313" key="4">
    <source>
        <dbReference type="Proteomes" id="UP001601521"/>
    </source>
</evidence>
<sequence>MGESSSLRRVGSSGLAVSVVGLGTNNFGMKLDLEQSRAVLHAALDHGINLIDTADSYGESERRIGEILQGRRDDVVIATKFGNDVRRLGGDNGEDWGARGSRRYIRRAVEQSLRRLRTDWIDLYQLHRPDPATPIEETLSALDDLVHEGKIRYLGHSNFTGWETADAEWTARTRNLERFISAQNEYSLLQRGIEADLVPALEHYGIGLLPYFPLASGLLTGKYKRGVPAPEGSRIQAWGRESALTDAAFDIVEQLEDFAAQRSITLLDVAIGGLAAQPAVSSVIAGATSPEQVEANVRAGQWQPTAEDLAEIDRITSVSH</sequence>
<dbReference type="RefSeq" id="WP_387252156.1">
    <property type="nucleotide sequence ID" value="NZ_JBIALX010000006.1"/>
</dbReference>
<keyword evidence="1" id="KW-0560">Oxidoreductase</keyword>
<name>A0ABW6NJD8_9NOCA</name>
<dbReference type="SUPFAM" id="SSF51430">
    <property type="entry name" value="NAD(P)-linked oxidoreductase"/>
    <property type="match status" value="1"/>
</dbReference>